<accession>A0A918SJH9</accession>
<dbReference type="AlphaFoldDB" id="A0A918SJH9"/>
<organism evidence="2 3">
    <name type="scientific">Salinimicrobium marinum</name>
    <dbReference type="NCBI Taxonomy" id="680283"/>
    <lineage>
        <taxon>Bacteria</taxon>
        <taxon>Pseudomonadati</taxon>
        <taxon>Bacteroidota</taxon>
        <taxon>Flavobacteriia</taxon>
        <taxon>Flavobacteriales</taxon>
        <taxon>Flavobacteriaceae</taxon>
        <taxon>Salinimicrobium</taxon>
    </lineage>
</organism>
<reference evidence="2" key="2">
    <citation type="submission" date="2020-09" db="EMBL/GenBank/DDBJ databases">
        <authorList>
            <person name="Sun Q."/>
            <person name="Kim S."/>
        </authorList>
    </citation>
    <scope>NUCLEOTIDE SEQUENCE</scope>
    <source>
        <strain evidence="2">KCTC 12719</strain>
    </source>
</reference>
<name>A0A918SJH9_9FLAO</name>
<comment type="caution">
    <text evidence="2">The sequence shown here is derived from an EMBL/GenBank/DDBJ whole genome shotgun (WGS) entry which is preliminary data.</text>
</comment>
<protein>
    <recommendedName>
        <fullName evidence="4">Antitoxin component YwqK of the YwqJK toxin-antitoxin module</fullName>
    </recommendedName>
</protein>
<keyword evidence="3" id="KW-1185">Reference proteome</keyword>
<dbReference type="PANTHER" id="PTHR33706">
    <property type="entry name" value="MORN VARIANT REPEAT PROTEIN"/>
    <property type="match status" value="1"/>
</dbReference>
<dbReference type="SUPFAM" id="SSF82185">
    <property type="entry name" value="Histone H3 K4-specific methyltransferase SET7/9 N-terminal domain"/>
    <property type="match status" value="1"/>
</dbReference>
<dbReference type="EMBL" id="BMXB01000012">
    <property type="protein sequence ID" value="GHA43630.1"/>
    <property type="molecule type" value="Genomic_DNA"/>
</dbReference>
<evidence type="ECO:0000313" key="2">
    <source>
        <dbReference type="EMBL" id="GHA43630.1"/>
    </source>
</evidence>
<dbReference type="InterPro" id="IPR011652">
    <property type="entry name" value="MORN_2"/>
</dbReference>
<dbReference type="PANTHER" id="PTHR33706:SF1">
    <property type="entry name" value="TPR REPEAT PROTEIN"/>
    <property type="match status" value="1"/>
</dbReference>
<gene>
    <name evidence="2" type="ORF">GCM10007103_25990</name>
</gene>
<dbReference type="Gene3D" id="3.90.930.1">
    <property type="match status" value="1"/>
</dbReference>
<dbReference type="Gene3D" id="2.20.110.10">
    <property type="entry name" value="Histone H3 K4-specific methyltransferase SET7/9 N-terminal domain"/>
    <property type="match status" value="2"/>
</dbReference>
<sequence length="228" mass="26675">MLTVMRIIFCLCLFLSFLKAPAQETLNNFDENGERHGPWKKYFEEDPDQLRFEGEFDHGKETGLFKFYQLGLKKPAATKLFSPDSDIAEVKFLSQKGKIISEGKMQDTTRLGEWKYYHKNSDKLLMLENYKNGILHAEKITYYENGQAAEKAYYMNGELHGEVFMYSEKGVVLELLTYENGELHGPAKFYNGKGELVTEGNYKRDKHHGIWKYYENEELKEEKDFSPK</sequence>
<feature type="signal peptide" evidence="1">
    <location>
        <begin position="1"/>
        <end position="22"/>
    </location>
</feature>
<dbReference type="Proteomes" id="UP000610456">
    <property type="component" value="Unassembled WGS sequence"/>
</dbReference>
<evidence type="ECO:0008006" key="4">
    <source>
        <dbReference type="Google" id="ProtNLM"/>
    </source>
</evidence>
<evidence type="ECO:0000256" key="1">
    <source>
        <dbReference type="SAM" id="SignalP"/>
    </source>
</evidence>
<feature type="chain" id="PRO_5037595044" description="Antitoxin component YwqK of the YwqJK toxin-antitoxin module" evidence="1">
    <location>
        <begin position="23"/>
        <end position="228"/>
    </location>
</feature>
<keyword evidence="1" id="KW-0732">Signal</keyword>
<dbReference type="Pfam" id="PF07661">
    <property type="entry name" value="MORN_2"/>
    <property type="match status" value="3"/>
</dbReference>
<evidence type="ECO:0000313" key="3">
    <source>
        <dbReference type="Proteomes" id="UP000610456"/>
    </source>
</evidence>
<reference evidence="2" key="1">
    <citation type="journal article" date="2014" name="Int. J. Syst. Evol. Microbiol.">
        <title>Complete genome sequence of Corynebacterium casei LMG S-19264T (=DSM 44701T), isolated from a smear-ripened cheese.</title>
        <authorList>
            <consortium name="US DOE Joint Genome Institute (JGI-PGF)"/>
            <person name="Walter F."/>
            <person name="Albersmeier A."/>
            <person name="Kalinowski J."/>
            <person name="Ruckert C."/>
        </authorList>
    </citation>
    <scope>NUCLEOTIDE SEQUENCE</scope>
    <source>
        <strain evidence="2">KCTC 12719</strain>
    </source>
</reference>
<proteinExistence type="predicted"/>